<sequence length="146" mass="14855">MGFKKTSLVFYFLFIFQLQHNLLLVSSLPPSVETNHETLPFNASVPDVDAFKVIKTRELAVVIKKGGGGGRGGGSSGGRGGGGGSSSSGGRGGSGGGARIIPRGWAGAMHPAGSHSHRSSGSMNLRGVVSAVGWLCFSVLAGLFLI</sequence>
<keyword evidence="3" id="KW-0732">Signal</keyword>
<feature type="region of interest" description="Disordered" evidence="1">
    <location>
        <begin position="66"/>
        <end position="97"/>
    </location>
</feature>
<evidence type="ECO:0008006" key="6">
    <source>
        <dbReference type="Google" id="ProtNLM"/>
    </source>
</evidence>
<feature type="chain" id="PRO_5044775068" description="Glycine-rich protein" evidence="3">
    <location>
        <begin position="35"/>
        <end position="146"/>
    </location>
</feature>
<feature type="signal peptide" evidence="3">
    <location>
        <begin position="1"/>
        <end position="34"/>
    </location>
</feature>
<evidence type="ECO:0000256" key="2">
    <source>
        <dbReference type="SAM" id="Phobius"/>
    </source>
</evidence>
<name>A0ABC8K745_ERUVS</name>
<evidence type="ECO:0000313" key="5">
    <source>
        <dbReference type="Proteomes" id="UP001642260"/>
    </source>
</evidence>
<keyword evidence="5" id="KW-1185">Reference proteome</keyword>
<dbReference type="PANTHER" id="PTHR36245:SF5">
    <property type="entry name" value="GLYCINE-RICH PROTEIN DOT1-LIKE"/>
    <property type="match status" value="1"/>
</dbReference>
<feature type="transmembrane region" description="Helical" evidence="2">
    <location>
        <begin position="125"/>
        <end position="145"/>
    </location>
</feature>
<protein>
    <recommendedName>
        <fullName evidence="6">Glycine-rich protein</fullName>
    </recommendedName>
</protein>
<dbReference type="EMBL" id="CAKOAT010192932">
    <property type="protein sequence ID" value="CAH8354430.1"/>
    <property type="molecule type" value="Genomic_DNA"/>
</dbReference>
<dbReference type="PANTHER" id="PTHR36245">
    <property type="entry name" value="GLYCINE-RICH PROTEIN DOT1-LIKE"/>
    <property type="match status" value="1"/>
</dbReference>
<organism evidence="4 5">
    <name type="scientific">Eruca vesicaria subsp. sativa</name>
    <name type="common">Garden rocket</name>
    <name type="synonym">Eruca sativa</name>
    <dbReference type="NCBI Taxonomy" id="29727"/>
    <lineage>
        <taxon>Eukaryota</taxon>
        <taxon>Viridiplantae</taxon>
        <taxon>Streptophyta</taxon>
        <taxon>Embryophyta</taxon>
        <taxon>Tracheophyta</taxon>
        <taxon>Spermatophyta</taxon>
        <taxon>Magnoliopsida</taxon>
        <taxon>eudicotyledons</taxon>
        <taxon>Gunneridae</taxon>
        <taxon>Pentapetalae</taxon>
        <taxon>rosids</taxon>
        <taxon>malvids</taxon>
        <taxon>Brassicales</taxon>
        <taxon>Brassicaceae</taxon>
        <taxon>Brassiceae</taxon>
        <taxon>Eruca</taxon>
    </lineage>
</organism>
<evidence type="ECO:0000313" key="4">
    <source>
        <dbReference type="EMBL" id="CAH8354430.1"/>
    </source>
</evidence>
<accession>A0ABC8K745</accession>
<comment type="caution">
    <text evidence="4">The sequence shown here is derived from an EMBL/GenBank/DDBJ whole genome shotgun (WGS) entry which is preliminary data.</text>
</comment>
<gene>
    <name evidence="4" type="ORF">ERUC_LOCUS20185</name>
</gene>
<keyword evidence="2" id="KW-0472">Membrane</keyword>
<evidence type="ECO:0000256" key="1">
    <source>
        <dbReference type="SAM" id="MobiDB-lite"/>
    </source>
</evidence>
<keyword evidence="2" id="KW-1133">Transmembrane helix</keyword>
<reference evidence="4 5" key="1">
    <citation type="submission" date="2022-03" db="EMBL/GenBank/DDBJ databases">
        <authorList>
            <person name="Macdonald S."/>
            <person name="Ahmed S."/>
            <person name="Newling K."/>
        </authorList>
    </citation>
    <scope>NUCLEOTIDE SEQUENCE [LARGE SCALE GENOMIC DNA]</scope>
</reference>
<dbReference type="AlphaFoldDB" id="A0ABC8K745"/>
<evidence type="ECO:0000256" key="3">
    <source>
        <dbReference type="SAM" id="SignalP"/>
    </source>
</evidence>
<dbReference type="Proteomes" id="UP001642260">
    <property type="component" value="Unassembled WGS sequence"/>
</dbReference>
<keyword evidence="2" id="KW-0812">Transmembrane</keyword>
<proteinExistence type="predicted"/>